<evidence type="ECO:0000256" key="4">
    <source>
        <dbReference type="ARBA" id="ARBA00011752"/>
    </source>
</evidence>
<evidence type="ECO:0000256" key="2">
    <source>
        <dbReference type="ARBA" id="ARBA00004418"/>
    </source>
</evidence>
<keyword evidence="6 14" id="KW-0813">Transport</keyword>
<evidence type="ECO:0000256" key="10">
    <source>
        <dbReference type="ARBA" id="ARBA00022764"/>
    </source>
</evidence>
<sequence length="162" mass="18242">MMNRFLEGRWVMRMMLKAAVIVGGGVFGVLAIASDGVAQDPGVQSLRGPVGIEDTAPAEDLKQQNVDARFQRAYRQQPPLIPHKIDNYQINLKVNQCLRCHDWPYNAQEGAPKVSETHYHDRNGVALDKVSRARWFCTQCHVPQERARALVGNTFHSAFDTK</sequence>
<dbReference type="PANTHER" id="PTHR38604:SF1">
    <property type="entry name" value="PERIPLASMIC NITRATE REDUCTASE, ELECTRON TRANSFER SUBUNIT"/>
    <property type="match status" value="1"/>
</dbReference>
<feature type="binding site" description="axial binding residue" evidence="16">
    <location>
        <position position="83"/>
    </location>
    <ligand>
        <name>heme c</name>
        <dbReference type="ChEBI" id="CHEBI:61717"/>
        <label>1</label>
    </ligand>
    <ligandPart>
        <name>Fe</name>
        <dbReference type="ChEBI" id="CHEBI:18248"/>
    </ligandPart>
</feature>
<dbReference type="InterPro" id="IPR036280">
    <property type="entry name" value="Multihaem_cyt_sf"/>
</dbReference>
<protein>
    <recommendedName>
        <fullName evidence="5 14">Periplasmic nitrate reductase, electron transfer subunit</fullName>
    </recommendedName>
    <alternativeName>
        <fullName evidence="13 14">Diheme cytochrome c NapB</fullName>
    </alternativeName>
</protein>
<dbReference type="Pfam" id="PF03892">
    <property type="entry name" value="NapB"/>
    <property type="match status" value="1"/>
</dbReference>
<dbReference type="EMBL" id="SLZW01000005">
    <property type="protein sequence ID" value="TCS62469.1"/>
    <property type="molecule type" value="Genomic_DNA"/>
</dbReference>
<dbReference type="PANTHER" id="PTHR38604">
    <property type="entry name" value="PERIPLASMIC NITRATE REDUCTASE, ELECTRON TRANSFER SUBUNIT"/>
    <property type="match status" value="1"/>
</dbReference>
<name>A0A4R3J946_9PROT</name>
<dbReference type="PIRSF" id="PIRSF006105">
    <property type="entry name" value="NapB"/>
    <property type="match status" value="1"/>
</dbReference>
<feature type="binding site" description="axial binding residue" evidence="16">
    <location>
        <position position="141"/>
    </location>
    <ligand>
        <name>heme c</name>
        <dbReference type="ChEBI" id="CHEBI:61717"/>
        <label>2</label>
    </ligand>
    <ligandPart>
        <name>Fe</name>
        <dbReference type="ChEBI" id="CHEBI:18248"/>
    </ligandPart>
</feature>
<keyword evidence="11 14" id="KW-0249">Electron transport</keyword>
<feature type="binding site" description="axial binding residue" evidence="16">
    <location>
        <position position="118"/>
    </location>
    <ligand>
        <name>heme c</name>
        <dbReference type="ChEBI" id="CHEBI:61717"/>
        <label>2</label>
    </ligand>
    <ligandPart>
        <name>Fe</name>
        <dbReference type="ChEBI" id="CHEBI:18248"/>
    </ligandPart>
</feature>
<evidence type="ECO:0000313" key="18">
    <source>
        <dbReference type="Proteomes" id="UP000295304"/>
    </source>
</evidence>
<dbReference type="GO" id="GO:0046872">
    <property type="term" value="F:metal ion binding"/>
    <property type="evidence" value="ECO:0007669"/>
    <property type="project" value="UniProtKB-KW"/>
</dbReference>
<keyword evidence="7 15" id="KW-0349">Heme</keyword>
<evidence type="ECO:0000256" key="8">
    <source>
        <dbReference type="ARBA" id="ARBA00022723"/>
    </source>
</evidence>
<reference evidence="17 18" key="1">
    <citation type="submission" date="2019-03" db="EMBL/GenBank/DDBJ databases">
        <title>Genomic Encyclopedia of Type Strains, Phase IV (KMG-IV): sequencing the most valuable type-strain genomes for metagenomic binning, comparative biology and taxonomic classification.</title>
        <authorList>
            <person name="Goeker M."/>
        </authorList>
    </citation>
    <scope>NUCLEOTIDE SEQUENCE [LARGE SCALE GENOMIC DNA]</scope>
    <source>
        <strain evidence="17 18">DSM 101688</strain>
    </source>
</reference>
<dbReference type="InterPro" id="IPR005591">
    <property type="entry name" value="NapB"/>
</dbReference>
<comment type="function">
    <text evidence="1">Electron transfer subunit of the periplasmic nitrate reductase complex NapAB. Receives electrons from the membrane-anchored tetraheme c-type NapC protein and transfers these to NapA subunit, thus allowing electron flow between membrane and periplasm. Essential for periplasmic nitrate reduction with nitrate as the terminal electron acceptor.</text>
</comment>
<evidence type="ECO:0000256" key="5">
    <source>
        <dbReference type="ARBA" id="ARBA00013773"/>
    </source>
</evidence>
<evidence type="ECO:0000256" key="13">
    <source>
        <dbReference type="ARBA" id="ARBA00031832"/>
    </source>
</evidence>
<comment type="similarity">
    <text evidence="3 14">Belongs to the NapB family.</text>
</comment>
<evidence type="ECO:0000256" key="15">
    <source>
        <dbReference type="PIRSR" id="PIRSR006105-1"/>
    </source>
</evidence>
<evidence type="ECO:0000313" key="17">
    <source>
        <dbReference type="EMBL" id="TCS62469.1"/>
    </source>
</evidence>
<dbReference type="GO" id="GO:0009061">
    <property type="term" value="P:anaerobic respiration"/>
    <property type="evidence" value="ECO:0007669"/>
    <property type="project" value="InterPro"/>
</dbReference>
<evidence type="ECO:0000256" key="11">
    <source>
        <dbReference type="ARBA" id="ARBA00022982"/>
    </source>
</evidence>
<feature type="binding site" description="covalent" evidence="15">
    <location>
        <position position="100"/>
    </location>
    <ligand>
        <name>heme c</name>
        <dbReference type="ChEBI" id="CHEBI:61717"/>
        <label>1</label>
    </ligand>
</feature>
<dbReference type="AlphaFoldDB" id="A0A4R3J946"/>
<evidence type="ECO:0000256" key="7">
    <source>
        <dbReference type="ARBA" id="ARBA00022617"/>
    </source>
</evidence>
<comment type="PTM">
    <text evidence="15">Binds 2 heme C groups per subunit.</text>
</comment>
<gene>
    <name evidence="17" type="ORF">EDD55_10514</name>
</gene>
<dbReference type="Gene3D" id="1.10.1130.10">
    <property type="entry name" value="Flavocytochrome C3, Chain A"/>
    <property type="match status" value="1"/>
</dbReference>
<feature type="binding site" description="axial binding residue" evidence="16">
    <location>
        <position position="101"/>
    </location>
    <ligand>
        <name>heme c</name>
        <dbReference type="ChEBI" id="CHEBI:61717"/>
        <label>1</label>
    </ligand>
    <ligandPart>
        <name>Fe</name>
        <dbReference type="ChEBI" id="CHEBI:18248"/>
    </ligandPart>
</feature>
<feature type="binding site" description="covalent" evidence="15">
    <location>
        <position position="140"/>
    </location>
    <ligand>
        <name>heme c</name>
        <dbReference type="ChEBI" id="CHEBI:61717"/>
        <label>2</label>
    </ligand>
</feature>
<dbReference type="FunFam" id="1.10.1130.10:FF:000001">
    <property type="entry name" value="Periplasmic nitrate reductase, electron transfer subunit"/>
    <property type="match status" value="1"/>
</dbReference>
<evidence type="ECO:0000256" key="3">
    <source>
        <dbReference type="ARBA" id="ARBA00007368"/>
    </source>
</evidence>
<comment type="caution">
    <text evidence="17">The sequence shown here is derived from an EMBL/GenBank/DDBJ whole genome shotgun (WGS) entry which is preliminary data.</text>
</comment>
<evidence type="ECO:0000256" key="12">
    <source>
        <dbReference type="ARBA" id="ARBA00023004"/>
    </source>
</evidence>
<feature type="binding site" description="covalent" evidence="15">
    <location>
        <position position="97"/>
    </location>
    <ligand>
        <name>heme c</name>
        <dbReference type="ChEBI" id="CHEBI:61717"/>
        <label>1</label>
    </ligand>
</feature>
<evidence type="ECO:0000256" key="9">
    <source>
        <dbReference type="ARBA" id="ARBA00022729"/>
    </source>
</evidence>
<comment type="subcellular location">
    <subcellularLocation>
        <location evidence="2 14">Periplasm</location>
    </subcellularLocation>
</comment>
<accession>A0A4R3J946</accession>
<proteinExistence type="inferred from homology"/>
<evidence type="ECO:0000256" key="16">
    <source>
        <dbReference type="PIRSR" id="PIRSR006105-2"/>
    </source>
</evidence>
<dbReference type="GO" id="GO:0042597">
    <property type="term" value="C:periplasmic space"/>
    <property type="evidence" value="ECO:0007669"/>
    <property type="project" value="UniProtKB-SubCell"/>
</dbReference>
<keyword evidence="9" id="KW-0732">Signal</keyword>
<dbReference type="Proteomes" id="UP000295304">
    <property type="component" value="Unassembled WGS sequence"/>
</dbReference>
<comment type="subunit">
    <text evidence="4 14">Component of the periplasmic nitrate reductase NapAB complex composed of NapA and NapB.</text>
</comment>
<keyword evidence="12 16" id="KW-0408">Iron</keyword>
<organism evidence="17 18">
    <name type="scientific">Varunaivibrio sulfuroxidans</name>
    <dbReference type="NCBI Taxonomy" id="1773489"/>
    <lineage>
        <taxon>Bacteria</taxon>
        <taxon>Pseudomonadati</taxon>
        <taxon>Pseudomonadota</taxon>
        <taxon>Alphaproteobacteria</taxon>
        <taxon>Rhodospirillales</taxon>
        <taxon>Magnetovibrionaceae</taxon>
        <taxon>Varunaivibrio</taxon>
    </lineage>
</organism>
<evidence type="ECO:0000256" key="1">
    <source>
        <dbReference type="ARBA" id="ARBA00002599"/>
    </source>
</evidence>
<keyword evidence="18" id="KW-1185">Reference proteome</keyword>
<keyword evidence="8 16" id="KW-0479">Metal-binding</keyword>
<keyword evidence="10 14" id="KW-0574">Periplasm</keyword>
<dbReference type="SUPFAM" id="SSF48695">
    <property type="entry name" value="Multiheme cytochromes"/>
    <property type="match status" value="1"/>
</dbReference>
<evidence type="ECO:0000256" key="6">
    <source>
        <dbReference type="ARBA" id="ARBA00022448"/>
    </source>
</evidence>
<feature type="binding site" description="covalent" evidence="15">
    <location>
        <position position="137"/>
    </location>
    <ligand>
        <name>heme c</name>
        <dbReference type="ChEBI" id="CHEBI:61717"/>
        <label>2</label>
    </ligand>
</feature>
<evidence type="ECO:0000256" key="14">
    <source>
        <dbReference type="PIRNR" id="PIRNR006105"/>
    </source>
</evidence>